<gene>
    <name evidence="2" type="ORF">HXA33_13780</name>
</gene>
<dbReference type="EMBL" id="JABXYM010000001">
    <property type="protein sequence ID" value="MCR6097616.1"/>
    <property type="molecule type" value="Genomic_DNA"/>
</dbReference>
<keyword evidence="3" id="KW-1185">Reference proteome</keyword>
<evidence type="ECO:0000313" key="2">
    <source>
        <dbReference type="EMBL" id="MCR6097616.1"/>
    </source>
</evidence>
<keyword evidence="1" id="KW-1133">Transmembrane helix</keyword>
<dbReference type="Proteomes" id="UP001057753">
    <property type="component" value="Unassembled WGS sequence"/>
</dbReference>
<feature type="transmembrane region" description="Helical" evidence="1">
    <location>
        <begin position="228"/>
        <end position="250"/>
    </location>
</feature>
<feature type="transmembrane region" description="Helical" evidence="1">
    <location>
        <begin position="16"/>
        <end position="36"/>
    </location>
</feature>
<reference evidence="2" key="1">
    <citation type="submission" date="2020-06" db="EMBL/GenBank/DDBJ databases">
        <title>Insight into the genomes of haloalkaliphilic bacilli from Kenyan soda lakes.</title>
        <authorList>
            <person name="Mwirichia R."/>
            <person name="Villamizar G.C."/>
            <person name="Poehlein A."/>
            <person name="Mugweru J."/>
            <person name="Kipnyargis A."/>
            <person name="Kiplimo D."/>
            <person name="Orwa P."/>
            <person name="Daniel R."/>
        </authorList>
    </citation>
    <scope>NUCLEOTIDE SEQUENCE</scope>
    <source>
        <strain evidence="2">B1096_S55</strain>
    </source>
</reference>
<feature type="transmembrane region" description="Helical" evidence="1">
    <location>
        <begin position="187"/>
        <end position="208"/>
    </location>
</feature>
<feature type="transmembrane region" description="Helical" evidence="1">
    <location>
        <begin position="56"/>
        <end position="74"/>
    </location>
</feature>
<name>A0A9Q4B3J6_SALAG</name>
<keyword evidence="1" id="KW-0472">Membrane</keyword>
<proteinExistence type="predicted"/>
<sequence length="258" mass="29972">MTSQIHKEFLKATTKLRIIVLVLLILTLPIIKFVLVKDNYVYYRQLEIFLRTNSDFVPILFPIIMVLAYSIYFVSEQSNNYLQYVNSRMSLEKYFSSKLIVNATISFITAFLIIFLPFIFIMYIEPLLNIITLSPAGENPIPYTTFEQLLTYGTLSYGALYSFWIGVNGALYASFSMLLLMLNKQPLIAFGVPFIYYTVGNFLTQLLSIDQFSPTLSLFPFSISQQQIWTIFIPFSILFMINIVLFLILIRSLRRSYE</sequence>
<protein>
    <submittedName>
        <fullName evidence="2">ABC transporter permease</fullName>
    </submittedName>
</protein>
<feature type="transmembrane region" description="Helical" evidence="1">
    <location>
        <begin position="159"/>
        <end position="180"/>
    </location>
</feature>
<feature type="transmembrane region" description="Helical" evidence="1">
    <location>
        <begin position="99"/>
        <end position="124"/>
    </location>
</feature>
<accession>A0A9Q4B3J6</accession>
<dbReference type="RefSeq" id="WP_257822017.1">
    <property type="nucleotide sequence ID" value="NZ_JABXYM010000001.1"/>
</dbReference>
<dbReference type="AlphaFoldDB" id="A0A9Q4B3J6"/>
<organism evidence="2 3">
    <name type="scientific">Salipaludibacillus agaradhaerens</name>
    <name type="common">Bacillus agaradhaerens</name>
    <dbReference type="NCBI Taxonomy" id="76935"/>
    <lineage>
        <taxon>Bacteria</taxon>
        <taxon>Bacillati</taxon>
        <taxon>Bacillota</taxon>
        <taxon>Bacilli</taxon>
        <taxon>Bacillales</taxon>
        <taxon>Bacillaceae</taxon>
    </lineage>
</organism>
<comment type="caution">
    <text evidence="2">The sequence shown here is derived from an EMBL/GenBank/DDBJ whole genome shotgun (WGS) entry which is preliminary data.</text>
</comment>
<evidence type="ECO:0000256" key="1">
    <source>
        <dbReference type="SAM" id="Phobius"/>
    </source>
</evidence>
<keyword evidence="1" id="KW-0812">Transmembrane</keyword>
<evidence type="ECO:0000313" key="3">
    <source>
        <dbReference type="Proteomes" id="UP001057753"/>
    </source>
</evidence>